<evidence type="ECO:0000313" key="1">
    <source>
        <dbReference type="EMBL" id="AEV19911.1"/>
    </source>
</evidence>
<reference evidence="1 2" key="1">
    <citation type="submission" date="2011-11" db="EMBL/GenBank/DDBJ databases">
        <title>Complete genome sequence of thermophilic Geobacillus thermoleovorans CCB_US3_UF5.</title>
        <authorList>
            <person name="Muhd Sakaff M.K.L."/>
            <person name="Abdul Rahman A.Y."/>
            <person name="Saito J.A."/>
            <person name="Hou S."/>
            <person name="Alam M."/>
        </authorList>
    </citation>
    <scope>NUCLEOTIDE SEQUENCE [LARGE SCALE GENOMIC DNA]</scope>
    <source>
        <strain evidence="1 2">CCB_US3_UF5</strain>
    </source>
</reference>
<name>A0ABN3ZWC6_GEOTH</name>
<dbReference type="Proteomes" id="UP000005636">
    <property type="component" value="Chromosome"/>
</dbReference>
<accession>A0ABN3ZWC6</accession>
<gene>
    <name evidence="1" type="ORF">GTCCBUS3UF5_26080</name>
</gene>
<proteinExistence type="predicted"/>
<protein>
    <submittedName>
        <fullName evidence="1">Uncharacterized protein</fullName>
    </submittedName>
</protein>
<sequence length="53" mass="6315">MPFFPGEIFLYKKTAHFPKNKKNARNTRFRRLLLEQPLFSLRIASVPLYTMVS</sequence>
<dbReference type="EMBL" id="CP003125">
    <property type="protein sequence ID" value="AEV19911.1"/>
    <property type="molecule type" value="Genomic_DNA"/>
</dbReference>
<keyword evidence="2" id="KW-1185">Reference proteome</keyword>
<evidence type="ECO:0000313" key="2">
    <source>
        <dbReference type="Proteomes" id="UP000005636"/>
    </source>
</evidence>
<organism evidence="1 2">
    <name type="scientific">Geobacillus thermoleovorans CCB_US3_UF5</name>
    <dbReference type="NCBI Taxonomy" id="1111068"/>
    <lineage>
        <taxon>Bacteria</taxon>
        <taxon>Bacillati</taxon>
        <taxon>Bacillota</taxon>
        <taxon>Bacilli</taxon>
        <taxon>Bacillales</taxon>
        <taxon>Anoxybacillaceae</taxon>
        <taxon>Geobacillus</taxon>
        <taxon>Geobacillus thermoleovorans group</taxon>
    </lineage>
</organism>